<dbReference type="Proteomes" id="UP001500621">
    <property type="component" value="Unassembled WGS sequence"/>
</dbReference>
<feature type="transmembrane region" description="Helical" evidence="1">
    <location>
        <begin position="53"/>
        <end position="76"/>
    </location>
</feature>
<evidence type="ECO:0000256" key="1">
    <source>
        <dbReference type="SAM" id="Phobius"/>
    </source>
</evidence>
<accession>A0ABP8W6X2</accession>
<keyword evidence="1" id="KW-0472">Membrane</keyword>
<feature type="transmembrane region" description="Helical" evidence="1">
    <location>
        <begin position="20"/>
        <end position="41"/>
    </location>
</feature>
<dbReference type="EMBL" id="BAABIM010000002">
    <property type="protein sequence ID" value="GAA4682441.1"/>
    <property type="molecule type" value="Genomic_DNA"/>
</dbReference>
<proteinExistence type="predicted"/>
<dbReference type="RefSeq" id="WP_345265206.1">
    <property type="nucleotide sequence ID" value="NZ_BAABIM010000002.1"/>
</dbReference>
<protein>
    <submittedName>
        <fullName evidence="2">Uncharacterized protein</fullName>
    </submittedName>
</protein>
<keyword evidence="1" id="KW-1133">Transmembrane helix</keyword>
<keyword evidence="1" id="KW-0812">Transmembrane</keyword>
<organism evidence="2 3">
    <name type="scientific">Nocardioides nanhaiensis</name>
    <dbReference type="NCBI Taxonomy" id="1476871"/>
    <lineage>
        <taxon>Bacteria</taxon>
        <taxon>Bacillati</taxon>
        <taxon>Actinomycetota</taxon>
        <taxon>Actinomycetes</taxon>
        <taxon>Propionibacteriales</taxon>
        <taxon>Nocardioidaceae</taxon>
        <taxon>Nocardioides</taxon>
    </lineage>
</organism>
<name>A0ABP8W6X2_9ACTN</name>
<sequence>MARGKRAGQRRRQGFRPEIALLAAGITLTLVAWGYLVVAAIDVGAAARSGEGGWGWLALSAVGAVACLFVTLMLVARLLRALGITRPPE</sequence>
<evidence type="ECO:0000313" key="2">
    <source>
        <dbReference type="EMBL" id="GAA4682441.1"/>
    </source>
</evidence>
<reference evidence="3" key="1">
    <citation type="journal article" date="2019" name="Int. J. Syst. Evol. Microbiol.">
        <title>The Global Catalogue of Microorganisms (GCM) 10K type strain sequencing project: providing services to taxonomists for standard genome sequencing and annotation.</title>
        <authorList>
            <consortium name="The Broad Institute Genomics Platform"/>
            <consortium name="The Broad Institute Genome Sequencing Center for Infectious Disease"/>
            <person name="Wu L."/>
            <person name="Ma J."/>
        </authorList>
    </citation>
    <scope>NUCLEOTIDE SEQUENCE [LARGE SCALE GENOMIC DNA]</scope>
    <source>
        <strain evidence="3">JCM 18127</strain>
    </source>
</reference>
<evidence type="ECO:0000313" key="3">
    <source>
        <dbReference type="Proteomes" id="UP001500621"/>
    </source>
</evidence>
<keyword evidence="3" id="KW-1185">Reference proteome</keyword>
<comment type="caution">
    <text evidence="2">The sequence shown here is derived from an EMBL/GenBank/DDBJ whole genome shotgun (WGS) entry which is preliminary data.</text>
</comment>
<gene>
    <name evidence="2" type="ORF">GCM10023226_19480</name>
</gene>